<accession>A0A2T7GAU8</accession>
<dbReference type="OrthoDB" id="9803913at2"/>
<name>A0A2T7GAU8_9RHOB</name>
<organism evidence="1 2">
    <name type="scientific">Pelagivirga sediminicola</name>
    <dbReference type="NCBI Taxonomy" id="2170575"/>
    <lineage>
        <taxon>Bacteria</taxon>
        <taxon>Pseudomonadati</taxon>
        <taxon>Pseudomonadota</taxon>
        <taxon>Alphaproteobacteria</taxon>
        <taxon>Rhodobacterales</taxon>
        <taxon>Paracoccaceae</taxon>
        <taxon>Pelagivirga</taxon>
    </lineage>
</organism>
<comment type="caution">
    <text evidence="1">The sequence shown here is derived from an EMBL/GenBank/DDBJ whole genome shotgun (WGS) entry which is preliminary data.</text>
</comment>
<dbReference type="AlphaFoldDB" id="A0A2T7GAU8"/>
<protein>
    <submittedName>
        <fullName evidence="1">Uncharacterized protein</fullName>
    </submittedName>
</protein>
<dbReference type="EMBL" id="QCYH01000001">
    <property type="protein sequence ID" value="PVA11542.1"/>
    <property type="molecule type" value="Genomic_DNA"/>
</dbReference>
<reference evidence="1 2" key="1">
    <citation type="submission" date="2018-04" db="EMBL/GenBank/DDBJ databases">
        <title>Pelagivirga bohaiensis gen. nov., sp. nov., a bacterium isolated from the Bohai Sea.</title>
        <authorList>
            <person name="Ji X."/>
        </authorList>
    </citation>
    <scope>NUCLEOTIDE SEQUENCE [LARGE SCALE GENOMIC DNA]</scope>
    <source>
        <strain evidence="1 2">BH-SD19</strain>
    </source>
</reference>
<dbReference type="Proteomes" id="UP000244446">
    <property type="component" value="Unassembled WGS sequence"/>
</dbReference>
<keyword evidence="2" id="KW-1185">Reference proteome</keyword>
<evidence type="ECO:0000313" key="2">
    <source>
        <dbReference type="Proteomes" id="UP000244446"/>
    </source>
</evidence>
<sequence>MDAFPQDVIGGKNKSEAAPRQIEIDWGGPQHVVTDIDGSKSIFRGRRWVRRFLAASDAQEGDIVVLTETAPYKLSVRLERRASEV</sequence>
<gene>
    <name evidence="1" type="ORF">DC366_00800</name>
</gene>
<proteinExistence type="predicted"/>
<evidence type="ECO:0000313" key="1">
    <source>
        <dbReference type="EMBL" id="PVA11542.1"/>
    </source>
</evidence>